<accession>A0A3M6WX10</accession>
<dbReference type="AlphaFoldDB" id="A0A3M6WX10"/>
<dbReference type="GO" id="GO:0016491">
    <property type="term" value="F:oxidoreductase activity"/>
    <property type="evidence" value="ECO:0007669"/>
    <property type="project" value="InterPro"/>
</dbReference>
<dbReference type="PANTHER" id="PTHR43677">
    <property type="entry name" value="SHORT-CHAIN DEHYDROGENASE/REDUCTASE"/>
    <property type="match status" value="1"/>
</dbReference>
<gene>
    <name evidence="2" type="ORF">D0869_05836</name>
</gene>
<evidence type="ECO:0000259" key="1">
    <source>
        <dbReference type="SMART" id="SM00829"/>
    </source>
</evidence>
<evidence type="ECO:0000313" key="2">
    <source>
        <dbReference type="EMBL" id="RMX82726.1"/>
    </source>
</evidence>
<dbReference type="Pfam" id="PF08240">
    <property type="entry name" value="ADH_N"/>
    <property type="match status" value="1"/>
</dbReference>
<dbReference type="InterPro" id="IPR011032">
    <property type="entry name" value="GroES-like_sf"/>
</dbReference>
<dbReference type="Pfam" id="PF00107">
    <property type="entry name" value="ADH_zinc_N"/>
    <property type="match status" value="1"/>
</dbReference>
<dbReference type="Gene3D" id="3.40.50.720">
    <property type="entry name" value="NAD(P)-binding Rossmann-like Domain"/>
    <property type="match status" value="1"/>
</dbReference>
<organism evidence="2 3">
    <name type="scientific">Hortaea werneckii</name>
    <name type="common">Black yeast</name>
    <name type="synonym">Cladosporium werneckii</name>
    <dbReference type="NCBI Taxonomy" id="91943"/>
    <lineage>
        <taxon>Eukaryota</taxon>
        <taxon>Fungi</taxon>
        <taxon>Dikarya</taxon>
        <taxon>Ascomycota</taxon>
        <taxon>Pezizomycotina</taxon>
        <taxon>Dothideomycetes</taxon>
        <taxon>Dothideomycetidae</taxon>
        <taxon>Mycosphaerellales</taxon>
        <taxon>Teratosphaeriaceae</taxon>
        <taxon>Hortaea</taxon>
    </lineage>
</organism>
<dbReference type="EMBL" id="QWIJ01000403">
    <property type="protein sequence ID" value="RMX82726.1"/>
    <property type="molecule type" value="Genomic_DNA"/>
</dbReference>
<proteinExistence type="predicted"/>
<dbReference type="CDD" id="cd08241">
    <property type="entry name" value="QOR1"/>
    <property type="match status" value="1"/>
</dbReference>
<feature type="domain" description="Enoyl reductase (ER)" evidence="1">
    <location>
        <begin position="120"/>
        <end position="437"/>
    </location>
</feature>
<dbReference type="PANTHER" id="PTHR43677:SF4">
    <property type="entry name" value="QUINONE OXIDOREDUCTASE-LIKE PROTEIN 2"/>
    <property type="match status" value="1"/>
</dbReference>
<dbReference type="SMART" id="SM00829">
    <property type="entry name" value="PKS_ER"/>
    <property type="match status" value="1"/>
</dbReference>
<protein>
    <recommendedName>
        <fullName evidence="1">Enoyl reductase (ER) domain-containing protein</fullName>
    </recommendedName>
</protein>
<dbReference type="Proteomes" id="UP000281245">
    <property type="component" value="Unassembled WGS sequence"/>
</dbReference>
<comment type="caution">
    <text evidence="2">The sequence shown here is derived from an EMBL/GenBank/DDBJ whole genome shotgun (WGS) entry which is preliminary data.</text>
</comment>
<name>A0A3M6WX10_HORWE</name>
<dbReference type="InterPro" id="IPR051397">
    <property type="entry name" value="Zn-ADH-like_protein"/>
</dbReference>
<dbReference type="SUPFAM" id="SSF51735">
    <property type="entry name" value="NAD(P)-binding Rossmann-fold domains"/>
    <property type="match status" value="1"/>
</dbReference>
<evidence type="ECO:0000313" key="3">
    <source>
        <dbReference type="Proteomes" id="UP000281245"/>
    </source>
</evidence>
<dbReference type="Gene3D" id="3.90.180.10">
    <property type="entry name" value="Medium-chain alcohol dehydrogenases, catalytic domain"/>
    <property type="match status" value="1"/>
</dbReference>
<dbReference type="SUPFAM" id="SSF50129">
    <property type="entry name" value="GroES-like"/>
    <property type="match status" value="1"/>
</dbReference>
<dbReference type="InterPro" id="IPR036291">
    <property type="entry name" value="NAD(P)-bd_dom_sf"/>
</dbReference>
<dbReference type="InterPro" id="IPR013154">
    <property type="entry name" value="ADH-like_N"/>
</dbReference>
<reference evidence="2 3" key="1">
    <citation type="journal article" date="2018" name="BMC Genomics">
        <title>Genomic evidence for intraspecific hybridization in a clonal and extremely halotolerant yeast.</title>
        <authorList>
            <person name="Gostincar C."/>
            <person name="Stajich J.E."/>
            <person name="Zupancic J."/>
            <person name="Zalar P."/>
            <person name="Gunde-Cimerman N."/>
        </authorList>
    </citation>
    <scope>NUCLEOTIDE SEQUENCE [LARGE SCALE GENOMIC DNA]</scope>
    <source>
        <strain evidence="2 3">EXF-6656</strain>
    </source>
</reference>
<dbReference type="VEuPathDB" id="FungiDB:BTJ68_06354"/>
<dbReference type="InterPro" id="IPR013149">
    <property type="entry name" value="ADH-like_C"/>
</dbReference>
<sequence length="448" mass="48639">MHSADALYCGLHDAALPGRLPRPAGAKIRRLPVAGPPTHVIFNCSPMKRFPRGLSSDVTNLGFQSVVSDQPHHKAPRMDKRGYPISIDSIVSAAPKLFIPSTNNHIMKSILISSYAPDPSLLSPTDVPTPSPARDEYLVRVTHCSPQHADILHAQGKHQNNNPKRGWCFPPFTLGYDFAGIVQSVPEQQGAKEDLRKGDRVFGQSIGAFAEYVCPKPGFVRKVPDELSNETACAMAGQAVSYAAVAHVAKVQAGETVMVSGASGGLGSVCCMVAKALGAKVIALAGDEEKARHMREDMDVDLVVVQKGPWISEVQSFNGGQGVDVMLDNTGMVNDALRCMAYFGRVVILGFAARKGIMEDVKMNKLLLKSITVTGYRFGESGRRYPEELQRIWHGYLSMMKNGQLKPLLYGKYEGLTDVGRALKDLAERKVYGKIVIKVAEGAENARL</sequence>
<dbReference type="InterPro" id="IPR020843">
    <property type="entry name" value="ER"/>
</dbReference>
<dbReference type="OrthoDB" id="10257049at2759"/>
<dbReference type="GO" id="GO:0005739">
    <property type="term" value="C:mitochondrion"/>
    <property type="evidence" value="ECO:0007669"/>
    <property type="project" value="TreeGrafter"/>
</dbReference>